<feature type="transmembrane region" description="Helical" evidence="6">
    <location>
        <begin position="69"/>
        <end position="92"/>
    </location>
</feature>
<feature type="transmembrane region" description="Helical" evidence="6">
    <location>
        <begin position="188"/>
        <end position="208"/>
    </location>
</feature>
<dbReference type="PANTHER" id="PTHR11654">
    <property type="entry name" value="OLIGOPEPTIDE TRANSPORTER-RELATED"/>
    <property type="match status" value="1"/>
</dbReference>
<protein>
    <submittedName>
        <fullName evidence="7">Uncharacterized protein</fullName>
    </submittedName>
</protein>
<dbReference type="PROSITE" id="PS01022">
    <property type="entry name" value="PTR2_1"/>
    <property type="match status" value="1"/>
</dbReference>
<feature type="transmembrane region" description="Helical" evidence="6">
    <location>
        <begin position="163"/>
        <end position="182"/>
    </location>
</feature>
<feature type="transmembrane region" description="Helical" evidence="6">
    <location>
        <begin position="417"/>
        <end position="437"/>
    </location>
</feature>
<dbReference type="Gene3D" id="1.20.1250.20">
    <property type="entry name" value="MFS general substrate transporter like domains"/>
    <property type="match status" value="1"/>
</dbReference>
<feature type="transmembrane region" description="Helical" evidence="6">
    <location>
        <begin position="340"/>
        <end position="360"/>
    </location>
</feature>
<evidence type="ECO:0000256" key="4">
    <source>
        <dbReference type="ARBA" id="ARBA00022989"/>
    </source>
</evidence>
<feature type="transmembrane region" description="Helical" evidence="6">
    <location>
        <begin position="300"/>
        <end position="320"/>
    </location>
</feature>
<evidence type="ECO:0000256" key="1">
    <source>
        <dbReference type="ARBA" id="ARBA00004141"/>
    </source>
</evidence>
<keyword evidence="4 6" id="KW-1133">Transmembrane helix</keyword>
<feature type="transmembrane region" description="Helical" evidence="6">
    <location>
        <begin position="380"/>
        <end position="397"/>
    </location>
</feature>
<feature type="transmembrane region" description="Helical" evidence="6">
    <location>
        <begin position="502"/>
        <end position="521"/>
    </location>
</feature>
<feature type="transmembrane region" description="Helical" evidence="6">
    <location>
        <begin position="42"/>
        <end position="62"/>
    </location>
</feature>
<gene>
    <name evidence="7" type="ORF">SO802_000860</name>
</gene>
<name>A0AAW2DYG0_9ROSI</name>
<comment type="similarity">
    <text evidence="2">Belongs to the major facilitator superfamily. Proton-dependent oligopeptide transporter (POT/PTR) (TC 2.A.17) family.</text>
</comment>
<evidence type="ECO:0000313" key="8">
    <source>
        <dbReference type="Proteomes" id="UP001459277"/>
    </source>
</evidence>
<dbReference type="EMBL" id="JAZDWU010000001">
    <property type="protein sequence ID" value="KAL0013791.1"/>
    <property type="molecule type" value="Genomic_DNA"/>
</dbReference>
<keyword evidence="8" id="KW-1185">Reference proteome</keyword>
<feature type="transmembrane region" description="Helical" evidence="6">
    <location>
        <begin position="12"/>
        <end position="30"/>
    </location>
</feature>
<dbReference type="GO" id="GO:0022857">
    <property type="term" value="F:transmembrane transporter activity"/>
    <property type="evidence" value="ECO:0007669"/>
    <property type="project" value="InterPro"/>
</dbReference>
<organism evidence="7 8">
    <name type="scientific">Lithocarpus litseifolius</name>
    <dbReference type="NCBI Taxonomy" id="425828"/>
    <lineage>
        <taxon>Eukaryota</taxon>
        <taxon>Viridiplantae</taxon>
        <taxon>Streptophyta</taxon>
        <taxon>Embryophyta</taxon>
        <taxon>Tracheophyta</taxon>
        <taxon>Spermatophyta</taxon>
        <taxon>Magnoliopsida</taxon>
        <taxon>eudicotyledons</taxon>
        <taxon>Gunneridae</taxon>
        <taxon>Pentapetalae</taxon>
        <taxon>rosids</taxon>
        <taxon>fabids</taxon>
        <taxon>Fagales</taxon>
        <taxon>Fagaceae</taxon>
        <taxon>Lithocarpus</taxon>
    </lineage>
</organism>
<comment type="subcellular location">
    <subcellularLocation>
        <location evidence="1">Membrane</location>
        <topology evidence="1">Multi-pass membrane protein</topology>
    </subcellularLocation>
</comment>
<evidence type="ECO:0000256" key="3">
    <source>
        <dbReference type="ARBA" id="ARBA00022692"/>
    </source>
</evidence>
<evidence type="ECO:0000256" key="6">
    <source>
        <dbReference type="SAM" id="Phobius"/>
    </source>
</evidence>
<dbReference type="GO" id="GO:0006857">
    <property type="term" value="P:oligopeptide transport"/>
    <property type="evidence" value="ECO:0007669"/>
    <property type="project" value="InterPro"/>
</dbReference>
<dbReference type="GO" id="GO:0016020">
    <property type="term" value="C:membrane"/>
    <property type="evidence" value="ECO:0007669"/>
    <property type="project" value="UniProtKB-SubCell"/>
</dbReference>
<evidence type="ECO:0000256" key="5">
    <source>
        <dbReference type="ARBA" id="ARBA00023136"/>
    </source>
</evidence>
<accession>A0AAW2DYG0</accession>
<evidence type="ECO:0000256" key="2">
    <source>
        <dbReference type="ARBA" id="ARBA00005982"/>
    </source>
</evidence>
<comment type="caution">
    <text evidence="7">The sequence shown here is derived from an EMBL/GenBank/DDBJ whole genome shotgun (WGS) entry which is preliminary data.</text>
</comment>
<dbReference type="InterPro" id="IPR000109">
    <property type="entry name" value="POT_fam"/>
</dbReference>
<dbReference type="InterPro" id="IPR036259">
    <property type="entry name" value="MFS_trans_sf"/>
</dbReference>
<dbReference type="InterPro" id="IPR018456">
    <property type="entry name" value="PTR2_symporter_CS"/>
</dbReference>
<dbReference type="Pfam" id="PF00854">
    <property type="entry name" value="PTR2"/>
    <property type="match status" value="1"/>
</dbReference>
<dbReference type="SUPFAM" id="SSF103473">
    <property type="entry name" value="MFS general substrate transporter"/>
    <property type="match status" value="1"/>
</dbReference>
<feature type="transmembrane region" description="Helical" evidence="6">
    <location>
        <begin position="458"/>
        <end position="482"/>
    </location>
</feature>
<keyword evidence="5 6" id="KW-0472">Membrane</keyword>
<dbReference type="Proteomes" id="UP001459277">
    <property type="component" value="Unassembled WGS sequence"/>
</dbReference>
<sequence length="550" mass="60387">MLISIIFQGIEMCERLSSMAIIVNLVTYLVDTMHMTSASASNFASTSGGISYLLCLFGGIVADSFLGRYWTITIAAAIHAGGTCLLTISTALPNLRPPPCDPALSNKCVKANSLQMGIFTIAVYLTNIGIGGIKSSVPGLGTDQFDLKDAKENAQMARFFDRFHFVTNLGTLLAVTVLVYIQDEVGRSWAYGICATSMILAILVFVLGTRRHRYKKRFGTPILQILQVIVAAVKKRKTPFPSNVSALYEDPSQESIIYHTDKFCCLDKAAIITSKDCGTPNPWRLCTVTRVEKVKMLVKLLPIWATTIIFWTIHAQLASFSVQQAATMDRSIVKFQIPPASLYAFFVAAIMITLATYDRLIMPLMKKTRNSQGLTSLQKVGLGLFFSILGMAAAALVEKRRLLVVEANRGTVTTLPISTFFLLPQFILVGIGEAFMLSGELDFFTNNAPKGMKAISTGLYLTTTSFGMFFSTILVTIVTNYTGRSGGHNWLPPSINDGRLDYFYWLIALLTSINLGFYIVCAKRFIPNSTEIVTDMNGGAIDTPPREENV</sequence>
<dbReference type="AlphaFoldDB" id="A0AAW2DYG0"/>
<reference evidence="7 8" key="1">
    <citation type="submission" date="2024-01" db="EMBL/GenBank/DDBJ databases">
        <title>A telomere-to-telomere, gap-free genome of sweet tea (Lithocarpus litseifolius).</title>
        <authorList>
            <person name="Zhou J."/>
        </authorList>
    </citation>
    <scope>NUCLEOTIDE SEQUENCE [LARGE SCALE GENOMIC DNA]</scope>
    <source>
        <strain evidence="7">Zhou-2022a</strain>
        <tissue evidence="7">Leaf</tissue>
    </source>
</reference>
<proteinExistence type="inferred from homology"/>
<feature type="transmembrane region" description="Helical" evidence="6">
    <location>
        <begin position="112"/>
        <end position="130"/>
    </location>
</feature>
<keyword evidence="3 6" id="KW-0812">Transmembrane</keyword>
<evidence type="ECO:0000313" key="7">
    <source>
        <dbReference type="EMBL" id="KAL0013791.1"/>
    </source>
</evidence>